<evidence type="ECO:0000259" key="3">
    <source>
        <dbReference type="PROSITE" id="PS50921"/>
    </source>
</evidence>
<dbReference type="InterPro" id="IPR036388">
    <property type="entry name" value="WH-like_DNA-bd_sf"/>
</dbReference>
<dbReference type="Gene3D" id="3.30.450.40">
    <property type="match status" value="1"/>
</dbReference>
<dbReference type="Proteomes" id="UP001500326">
    <property type="component" value="Unassembled WGS sequence"/>
</dbReference>
<dbReference type="SMART" id="SM01012">
    <property type="entry name" value="ANTAR"/>
    <property type="match status" value="1"/>
</dbReference>
<dbReference type="Pfam" id="PF13185">
    <property type="entry name" value="GAF_2"/>
    <property type="match status" value="1"/>
</dbReference>
<name>A0ABP5DJW5_9MICO</name>
<dbReference type="Pfam" id="PF03861">
    <property type="entry name" value="ANTAR"/>
    <property type="match status" value="1"/>
</dbReference>
<sequence length="237" mass="25097">MNMVDEFLAAVEALERAADWPERFSEPFVEFLPVTGAAVSTLGETLGSETISATDALAARLDEVQFDLGEGPCWEAMRLAKPVAESAFQSAGPERWPAFAAAVRDEPVSSVFAFPLIVGPLRLGAVDLYSADPVALDASDNRRAATLAEVIGRQVLRGALGSPAVADSLDVNPRSRRTIHQATGIVLAQLGMSADDALLIIQGHAFATNQPMMDVAAEIVDGRLAFHRDNGGIEVVS</sequence>
<proteinExistence type="predicted"/>
<dbReference type="Gene3D" id="1.10.10.10">
    <property type="entry name" value="Winged helix-like DNA-binding domain superfamily/Winged helix DNA-binding domain"/>
    <property type="match status" value="1"/>
</dbReference>
<organism evidence="4 5">
    <name type="scientific">Microbacterium pumilum</name>
    <dbReference type="NCBI Taxonomy" id="344165"/>
    <lineage>
        <taxon>Bacteria</taxon>
        <taxon>Bacillati</taxon>
        <taxon>Actinomycetota</taxon>
        <taxon>Actinomycetes</taxon>
        <taxon>Micrococcales</taxon>
        <taxon>Microbacteriaceae</taxon>
        <taxon>Microbacterium</taxon>
    </lineage>
</organism>
<dbReference type="InterPro" id="IPR003018">
    <property type="entry name" value="GAF"/>
</dbReference>
<evidence type="ECO:0000313" key="5">
    <source>
        <dbReference type="Proteomes" id="UP001500326"/>
    </source>
</evidence>
<gene>
    <name evidence="4" type="ORF">GCM10009777_13990</name>
</gene>
<reference evidence="5" key="1">
    <citation type="journal article" date="2019" name="Int. J. Syst. Evol. Microbiol.">
        <title>The Global Catalogue of Microorganisms (GCM) 10K type strain sequencing project: providing services to taxonomists for standard genome sequencing and annotation.</title>
        <authorList>
            <consortium name="The Broad Institute Genomics Platform"/>
            <consortium name="The Broad Institute Genome Sequencing Center for Infectious Disease"/>
            <person name="Wu L."/>
            <person name="Ma J."/>
        </authorList>
    </citation>
    <scope>NUCLEOTIDE SEQUENCE [LARGE SCALE GENOMIC DNA]</scope>
    <source>
        <strain evidence="5">JCM 14902</strain>
    </source>
</reference>
<accession>A0ABP5DJW5</accession>
<dbReference type="InterPro" id="IPR029016">
    <property type="entry name" value="GAF-like_dom_sf"/>
</dbReference>
<comment type="caution">
    <text evidence="4">The sequence shown here is derived from an EMBL/GenBank/DDBJ whole genome shotgun (WGS) entry which is preliminary data.</text>
</comment>
<evidence type="ECO:0000313" key="4">
    <source>
        <dbReference type="EMBL" id="GAA1981622.1"/>
    </source>
</evidence>
<evidence type="ECO:0000256" key="2">
    <source>
        <dbReference type="ARBA" id="ARBA00023163"/>
    </source>
</evidence>
<dbReference type="PROSITE" id="PS50921">
    <property type="entry name" value="ANTAR"/>
    <property type="match status" value="1"/>
</dbReference>
<evidence type="ECO:0000256" key="1">
    <source>
        <dbReference type="ARBA" id="ARBA00023015"/>
    </source>
</evidence>
<keyword evidence="5" id="KW-1185">Reference proteome</keyword>
<protein>
    <submittedName>
        <fullName evidence="4">GAF domain-containing protein</fullName>
    </submittedName>
</protein>
<keyword evidence="1" id="KW-0805">Transcription regulation</keyword>
<dbReference type="SUPFAM" id="SSF55781">
    <property type="entry name" value="GAF domain-like"/>
    <property type="match status" value="1"/>
</dbReference>
<feature type="domain" description="ANTAR" evidence="3">
    <location>
        <begin position="159"/>
        <end position="220"/>
    </location>
</feature>
<dbReference type="EMBL" id="BAAAOH010000001">
    <property type="protein sequence ID" value="GAA1981622.1"/>
    <property type="molecule type" value="Genomic_DNA"/>
</dbReference>
<dbReference type="InterPro" id="IPR005561">
    <property type="entry name" value="ANTAR"/>
</dbReference>
<keyword evidence="2" id="KW-0804">Transcription</keyword>